<sequence length="121" mass="13642">QEFANVFKLPPNYWNKIKGNRLSKAISPLTSADLANRRDQITINFQKIPLRFRTPRIKKLHNGLLNMIKDIEKEIAGGSRNAPDDDIAPGVAALRAKIAAEIRNARKKMLVKVSKLKSQAR</sequence>
<reference evidence="1" key="1">
    <citation type="submission" date="2021-06" db="EMBL/GenBank/DDBJ databases">
        <authorList>
            <person name="Hodson N. C."/>
            <person name="Mongue J. A."/>
            <person name="Jaron S. K."/>
        </authorList>
    </citation>
    <scope>NUCLEOTIDE SEQUENCE</scope>
</reference>
<protein>
    <submittedName>
        <fullName evidence="1">Uncharacterized protein</fullName>
    </submittedName>
</protein>
<name>A0A8J2JPL3_9HEXA</name>
<dbReference type="EMBL" id="CAJVCH010012698">
    <property type="protein sequence ID" value="CAG7673168.1"/>
    <property type="molecule type" value="Genomic_DNA"/>
</dbReference>
<feature type="non-terminal residue" evidence="1">
    <location>
        <position position="1"/>
    </location>
</feature>
<keyword evidence="2" id="KW-1185">Reference proteome</keyword>
<dbReference type="AlphaFoldDB" id="A0A8J2JPL3"/>
<dbReference type="Proteomes" id="UP000708208">
    <property type="component" value="Unassembled WGS sequence"/>
</dbReference>
<accession>A0A8J2JPL3</accession>
<gene>
    <name evidence="1" type="ORF">AFUS01_LOCUS2228</name>
</gene>
<evidence type="ECO:0000313" key="1">
    <source>
        <dbReference type="EMBL" id="CAG7673168.1"/>
    </source>
</evidence>
<comment type="caution">
    <text evidence="1">The sequence shown here is derived from an EMBL/GenBank/DDBJ whole genome shotgun (WGS) entry which is preliminary data.</text>
</comment>
<evidence type="ECO:0000313" key="2">
    <source>
        <dbReference type="Proteomes" id="UP000708208"/>
    </source>
</evidence>
<proteinExistence type="predicted"/>
<organism evidence="1 2">
    <name type="scientific">Allacma fusca</name>
    <dbReference type="NCBI Taxonomy" id="39272"/>
    <lineage>
        <taxon>Eukaryota</taxon>
        <taxon>Metazoa</taxon>
        <taxon>Ecdysozoa</taxon>
        <taxon>Arthropoda</taxon>
        <taxon>Hexapoda</taxon>
        <taxon>Collembola</taxon>
        <taxon>Symphypleona</taxon>
        <taxon>Sminthuridae</taxon>
        <taxon>Allacma</taxon>
    </lineage>
</organism>
<feature type="non-terminal residue" evidence="1">
    <location>
        <position position="121"/>
    </location>
</feature>